<evidence type="ECO:0000259" key="6">
    <source>
        <dbReference type="PROSITE" id="PS51900"/>
    </source>
</evidence>
<sequence length="336" mass="39499">MSKTGKITNNRKPKTGKRTYAKRHFNRNALTEEPLSKLYDRFMLEKRTQGLTRITLQGYDIHYGYFISFIEDKYGMKDLAYHEIVSSIFVEYVHYLTSERGLKAISANVRIRTLRAFLRWCYEEEYIDEPIHTKFKPLKVPEKQVEALTADEVRKVFSVIDKDTFVGFRDYVMLTLILDSLPRVTELCSITKENVRLDEKEILLEAEDTKGKKDRVLPISNHSRKLLEEYLLEVSDFNEDYLFVTYDGRPLNEGTFRKNLSEYGKLSGVKGKRISPHTFRHTGALMYIMNGGDPFSLQKLLGHRDISMTRIYVNMLDDRVKLQHDKYSPLQTFFKR</sequence>
<dbReference type="EMBL" id="PDOE01000001">
    <property type="protein sequence ID" value="RKL69158.1"/>
    <property type="molecule type" value="Genomic_DNA"/>
</dbReference>
<evidence type="ECO:0000256" key="1">
    <source>
        <dbReference type="ARBA" id="ARBA00008857"/>
    </source>
</evidence>
<dbReference type="GO" id="GO:0015074">
    <property type="term" value="P:DNA integration"/>
    <property type="evidence" value="ECO:0007669"/>
    <property type="project" value="InterPro"/>
</dbReference>
<organism evidence="7 8">
    <name type="scientific">Salipaludibacillus neizhouensis</name>
    <dbReference type="NCBI Taxonomy" id="885475"/>
    <lineage>
        <taxon>Bacteria</taxon>
        <taxon>Bacillati</taxon>
        <taxon>Bacillota</taxon>
        <taxon>Bacilli</taxon>
        <taxon>Bacillales</taxon>
        <taxon>Bacillaceae</taxon>
    </lineage>
</organism>
<dbReference type="OrthoDB" id="107900at2"/>
<dbReference type="Proteomes" id="UP000281498">
    <property type="component" value="Unassembled WGS sequence"/>
</dbReference>
<evidence type="ECO:0000313" key="8">
    <source>
        <dbReference type="Proteomes" id="UP000281498"/>
    </source>
</evidence>
<dbReference type="PROSITE" id="PS51898">
    <property type="entry name" value="TYR_RECOMBINASE"/>
    <property type="match status" value="1"/>
</dbReference>
<dbReference type="Pfam" id="PF00589">
    <property type="entry name" value="Phage_integrase"/>
    <property type="match status" value="1"/>
</dbReference>
<dbReference type="SUPFAM" id="SSF56349">
    <property type="entry name" value="DNA breaking-rejoining enzymes"/>
    <property type="match status" value="1"/>
</dbReference>
<accession>A0A3A9KC00</accession>
<keyword evidence="3" id="KW-0233">DNA recombination</keyword>
<dbReference type="Gene3D" id="1.10.150.130">
    <property type="match status" value="1"/>
</dbReference>
<keyword evidence="8" id="KW-1185">Reference proteome</keyword>
<dbReference type="InterPro" id="IPR002104">
    <property type="entry name" value="Integrase_catalytic"/>
</dbReference>
<name>A0A3A9KC00_9BACI</name>
<comment type="similarity">
    <text evidence="1">Belongs to the 'phage' integrase family.</text>
</comment>
<dbReference type="Gene3D" id="1.10.443.10">
    <property type="entry name" value="Intergrase catalytic core"/>
    <property type="match status" value="1"/>
</dbReference>
<reference evidence="7 8" key="1">
    <citation type="submission" date="2017-10" db="EMBL/GenBank/DDBJ databases">
        <title>Bacillus sp. nov., a halophilic bacterium isolated from a Keqin Lake.</title>
        <authorList>
            <person name="Wang H."/>
        </authorList>
    </citation>
    <scope>NUCLEOTIDE SEQUENCE [LARGE SCALE GENOMIC DNA]</scope>
    <source>
        <strain evidence="7 8">KCTC 13187</strain>
    </source>
</reference>
<feature type="domain" description="Core-binding (CB)" evidence="6">
    <location>
        <begin position="33"/>
        <end position="122"/>
    </location>
</feature>
<dbReference type="InterPro" id="IPR013762">
    <property type="entry name" value="Integrase-like_cat_sf"/>
</dbReference>
<evidence type="ECO:0000313" key="7">
    <source>
        <dbReference type="EMBL" id="RKL69158.1"/>
    </source>
</evidence>
<dbReference type="InterPro" id="IPR011010">
    <property type="entry name" value="DNA_brk_join_enz"/>
</dbReference>
<dbReference type="RefSeq" id="WP_110936203.1">
    <property type="nucleotide sequence ID" value="NZ_KZ614146.1"/>
</dbReference>
<keyword evidence="2 4" id="KW-0238">DNA-binding</keyword>
<comment type="caution">
    <text evidence="7">The sequence shown here is derived from an EMBL/GenBank/DDBJ whole genome shotgun (WGS) entry which is preliminary data.</text>
</comment>
<dbReference type="Pfam" id="PF13102">
    <property type="entry name" value="Phage_int_SAM_5"/>
    <property type="match status" value="1"/>
</dbReference>
<dbReference type="PANTHER" id="PTHR30349">
    <property type="entry name" value="PHAGE INTEGRASE-RELATED"/>
    <property type="match status" value="1"/>
</dbReference>
<gene>
    <name evidence="7" type="ORF">CR203_03760</name>
</gene>
<dbReference type="InterPro" id="IPR044068">
    <property type="entry name" value="CB"/>
</dbReference>
<dbReference type="PANTHER" id="PTHR30349:SF41">
    <property type="entry name" value="INTEGRASE_RECOMBINASE PROTEIN MJ0367-RELATED"/>
    <property type="match status" value="1"/>
</dbReference>
<proteinExistence type="inferred from homology"/>
<dbReference type="AlphaFoldDB" id="A0A3A9KC00"/>
<evidence type="ECO:0000256" key="4">
    <source>
        <dbReference type="PROSITE-ProRule" id="PRU01248"/>
    </source>
</evidence>
<dbReference type="InterPro" id="IPR050090">
    <property type="entry name" value="Tyrosine_recombinase_XerCD"/>
</dbReference>
<dbReference type="PROSITE" id="PS51900">
    <property type="entry name" value="CB"/>
    <property type="match status" value="1"/>
</dbReference>
<feature type="domain" description="Tyr recombinase" evidence="5">
    <location>
        <begin position="143"/>
        <end position="325"/>
    </location>
</feature>
<dbReference type="GO" id="GO:0006310">
    <property type="term" value="P:DNA recombination"/>
    <property type="evidence" value="ECO:0007669"/>
    <property type="project" value="UniProtKB-KW"/>
</dbReference>
<dbReference type="GO" id="GO:0003677">
    <property type="term" value="F:DNA binding"/>
    <property type="evidence" value="ECO:0007669"/>
    <property type="project" value="UniProtKB-UniRule"/>
</dbReference>
<protein>
    <submittedName>
        <fullName evidence="7">Integrase</fullName>
    </submittedName>
</protein>
<evidence type="ECO:0000256" key="2">
    <source>
        <dbReference type="ARBA" id="ARBA00023125"/>
    </source>
</evidence>
<dbReference type="InterPro" id="IPR010998">
    <property type="entry name" value="Integrase_recombinase_N"/>
</dbReference>
<evidence type="ECO:0000256" key="3">
    <source>
        <dbReference type="ARBA" id="ARBA00023172"/>
    </source>
</evidence>
<evidence type="ECO:0000259" key="5">
    <source>
        <dbReference type="PROSITE" id="PS51898"/>
    </source>
</evidence>
<dbReference type="InterPro" id="IPR025269">
    <property type="entry name" value="SAM-like_dom"/>
</dbReference>